<dbReference type="OrthoDB" id="1798at2759"/>
<feature type="compositionally biased region" description="Low complexity" evidence="1">
    <location>
        <begin position="1"/>
        <end position="11"/>
    </location>
</feature>
<evidence type="ECO:0000256" key="1">
    <source>
        <dbReference type="SAM" id="MobiDB-lite"/>
    </source>
</evidence>
<feature type="compositionally biased region" description="Basic and acidic residues" evidence="1">
    <location>
        <begin position="32"/>
        <end position="42"/>
    </location>
</feature>
<dbReference type="HAMAP" id="MF_00386">
    <property type="entry name" value="UPF0161_YidD"/>
    <property type="match status" value="1"/>
</dbReference>
<evidence type="ECO:0000313" key="2">
    <source>
        <dbReference type="EMBL" id="KIY93226.1"/>
    </source>
</evidence>
<dbReference type="InterPro" id="IPR002696">
    <property type="entry name" value="Membr_insert_effic_factor_YidD"/>
</dbReference>
<keyword evidence="3" id="KW-1185">Reference proteome</keyword>
<name>A0A0D2LUD5_9CHLO</name>
<dbReference type="AlphaFoldDB" id="A0A0D2LUD5"/>
<dbReference type="PANTHER" id="PTHR33383:SF1">
    <property type="entry name" value="MEMBRANE PROTEIN INSERTION EFFICIENCY FACTOR-RELATED"/>
    <property type="match status" value="1"/>
</dbReference>
<dbReference type="GeneID" id="25732327"/>
<dbReference type="EMBL" id="KK104943">
    <property type="protein sequence ID" value="KIY93226.1"/>
    <property type="molecule type" value="Genomic_DNA"/>
</dbReference>
<feature type="region of interest" description="Disordered" evidence="1">
    <location>
        <begin position="1"/>
        <end position="70"/>
    </location>
</feature>
<protein>
    <recommendedName>
        <fullName evidence="4">Membrane protein insertion efficiency factor</fullName>
    </recommendedName>
</protein>
<dbReference type="RefSeq" id="XP_013892246.1">
    <property type="nucleotide sequence ID" value="XM_014036792.1"/>
</dbReference>
<evidence type="ECO:0008006" key="4">
    <source>
        <dbReference type="Google" id="ProtNLM"/>
    </source>
</evidence>
<dbReference type="SMART" id="SM01234">
    <property type="entry name" value="Haemolytic"/>
    <property type="match status" value="1"/>
</dbReference>
<proteinExistence type="inferred from homology"/>
<organism evidence="2 3">
    <name type="scientific">Monoraphidium neglectum</name>
    <dbReference type="NCBI Taxonomy" id="145388"/>
    <lineage>
        <taxon>Eukaryota</taxon>
        <taxon>Viridiplantae</taxon>
        <taxon>Chlorophyta</taxon>
        <taxon>core chlorophytes</taxon>
        <taxon>Chlorophyceae</taxon>
        <taxon>CS clade</taxon>
        <taxon>Sphaeropleales</taxon>
        <taxon>Selenastraceae</taxon>
        <taxon>Monoraphidium</taxon>
    </lineage>
</organism>
<dbReference type="NCBIfam" id="TIGR00278">
    <property type="entry name" value="membrane protein insertion efficiency factor YidD"/>
    <property type="match status" value="1"/>
</dbReference>
<dbReference type="Proteomes" id="UP000054498">
    <property type="component" value="Unassembled WGS sequence"/>
</dbReference>
<evidence type="ECO:0000313" key="3">
    <source>
        <dbReference type="Proteomes" id="UP000054498"/>
    </source>
</evidence>
<gene>
    <name evidence="2" type="ORF">MNEG_14736</name>
</gene>
<sequence length="180" mass="18945">MNAASRNSSNGSGDGPHLGPVDPAAPSTQPKSLEESSSRPDSPRPGPRPQASASDLAAARGGAVEARGEEQDGLGVRAALALLKFYRQGLSPLMQSTCRFLPTCSQYSIDSYKAHGVWKGTVLTAWRLMRCNPWGGTGYDPTAWPPVGLGPLFAWDYSAQVAVVVGAALVVRLGHALLFE</sequence>
<dbReference type="PANTHER" id="PTHR33383">
    <property type="entry name" value="MEMBRANE PROTEIN INSERTION EFFICIENCY FACTOR-RELATED"/>
    <property type="match status" value="1"/>
</dbReference>
<accession>A0A0D2LUD5</accession>
<dbReference type="Pfam" id="PF01809">
    <property type="entry name" value="YidD"/>
    <property type="match status" value="1"/>
</dbReference>
<dbReference type="KEGG" id="mng:MNEG_14736"/>
<reference evidence="2 3" key="1">
    <citation type="journal article" date="2013" name="BMC Genomics">
        <title>Reconstruction of the lipid metabolism for the microalga Monoraphidium neglectum from its genome sequence reveals characteristics suitable for biofuel production.</title>
        <authorList>
            <person name="Bogen C."/>
            <person name="Al-Dilaimi A."/>
            <person name="Albersmeier A."/>
            <person name="Wichmann J."/>
            <person name="Grundmann M."/>
            <person name="Rupp O."/>
            <person name="Lauersen K.J."/>
            <person name="Blifernez-Klassen O."/>
            <person name="Kalinowski J."/>
            <person name="Goesmann A."/>
            <person name="Mussgnug J.H."/>
            <person name="Kruse O."/>
        </authorList>
    </citation>
    <scope>NUCLEOTIDE SEQUENCE [LARGE SCALE GENOMIC DNA]</scope>
    <source>
        <strain evidence="2 3">SAG 48.87</strain>
    </source>
</reference>